<accession>A0A4R4PNY8</accession>
<dbReference type="EMBL" id="SMKA01000156">
    <property type="protein sequence ID" value="TDC23773.1"/>
    <property type="molecule type" value="Genomic_DNA"/>
</dbReference>
<proteinExistence type="predicted"/>
<name>A0A4R4PNY8_9ACTN</name>
<reference evidence="1 2" key="1">
    <citation type="submission" date="2019-03" db="EMBL/GenBank/DDBJ databases">
        <title>Draft genome sequences of novel Actinobacteria.</title>
        <authorList>
            <person name="Sahin N."/>
            <person name="Ay H."/>
            <person name="Saygin H."/>
        </authorList>
    </citation>
    <scope>NUCLEOTIDE SEQUENCE [LARGE SCALE GENOMIC DNA]</scope>
    <source>
        <strain evidence="1 2">JCM 30547</strain>
    </source>
</reference>
<gene>
    <name evidence="1" type="ORF">E1261_27655</name>
</gene>
<protein>
    <submittedName>
        <fullName evidence="1">Deazaflavin-dependent nitroreductase</fullName>
    </submittedName>
</protein>
<sequence length="146" mass="15627">MVTTAALPGWLKPANRLLKALSRLGLQLGTIHVLSVPGRTSGRLRATPVSPLTVAGQRYLVSPLPTSDWVRNAQAAGWGMLAAGRRSRRVTLEEVTDPVLREDVLRRFPVEVPHGVPFFIRVGAVASADPDEFAAAAPGCVVFLVV</sequence>
<dbReference type="InterPro" id="IPR012349">
    <property type="entry name" value="Split_barrel_FMN-bd"/>
</dbReference>
<dbReference type="Proteomes" id="UP000295075">
    <property type="component" value="Unassembled WGS sequence"/>
</dbReference>
<comment type="caution">
    <text evidence="1">The sequence shown here is derived from an EMBL/GenBank/DDBJ whole genome shotgun (WGS) entry which is preliminary data.</text>
</comment>
<dbReference type="OrthoDB" id="5186446at2"/>
<evidence type="ECO:0000313" key="1">
    <source>
        <dbReference type="EMBL" id="TDC23773.1"/>
    </source>
</evidence>
<dbReference type="Gene3D" id="2.30.110.10">
    <property type="entry name" value="Electron Transport, Fmn-binding Protein, Chain A"/>
    <property type="match status" value="1"/>
</dbReference>
<keyword evidence="2" id="KW-1185">Reference proteome</keyword>
<dbReference type="AlphaFoldDB" id="A0A4R4PNY8"/>
<evidence type="ECO:0000313" key="2">
    <source>
        <dbReference type="Proteomes" id="UP000295075"/>
    </source>
</evidence>
<organism evidence="1 2">
    <name type="scientific">Kribbella albertanoniae</name>
    <dbReference type="NCBI Taxonomy" id="1266829"/>
    <lineage>
        <taxon>Bacteria</taxon>
        <taxon>Bacillati</taxon>
        <taxon>Actinomycetota</taxon>
        <taxon>Actinomycetes</taxon>
        <taxon>Propionibacteriales</taxon>
        <taxon>Kribbellaceae</taxon>
        <taxon>Kribbella</taxon>
    </lineage>
</organism>